<reference evidence="8 9" key="1">
    <citation type="journal article" date="2007" name="PLoS Genet.">
        <title>Patterns and implications of gene gain and loss in the evolution of Prochlorococcus.</title>
        <authorList>
            <person name="Kettler G.C."/>
            <person name="Martiny A.C."/>
            <person name="Huang K."/>
            <person name="Zucker J."/>
            <person name="Coleman M.L."/>
            <person name="Rodrigue S."/>
            <person name="Chen F."/>
            <person name="Lapidus A."/>
            <person name="Ferriera S."/>
            <person name="Johnson J."/>
            <person name="Steglich C."/>
            <person name="Church G.M."/>
            <person name="Richardson P."/>
            <person name="Chisholm S.W."/>
        </authorList>
    </citation>
    <scope>NUCLEOTIDE SEQUENCE [LARGE SCALE GENOMIC DNA]</scope>
    <source>
        <strain evidence="8 9">MIT 9215</strain>
    </source>
</reference>
<keyword evidence="2 6" id="KW-0698">rRNA processing</keyword>
<evidence type="ECO:0000256" key="2">
    <source>
        <dbReference type="ARBA" id="ARBA00022552"/>
    </source>
</evidence>
<dbReference type="HOGENOM" id="CLU_044779_2_0_3"/>
<dbReference type="GO" id="GO:0005737">
    <property type="term" value="C:cytoplasm"/>
    <property type="evidence" value="ECO:0007669"/>
    <property type="project" value="UniProtKB-SubCell"/>
</dbReference>
<evidence type="ECO:0000256" key="3">
    <source>
        <dbReference type="ARBA" id="ARBA00022603"/>
    </source>
</evidence>
<dbReference type="STRING" id="93060.P9215_14071"/>
<dbReference type="GO" id="GO:0070677">
    <property type="term" value="F:rRNA (cytosine-2'-O-)-methyltransferase activity"/>
    <property type="evidence" value="ECO:0007669"/>
    <property type="project" value="UniProtKB-UniRule"/>
</dbReference>
<keyword evidence="1 6" id="KW-0963">Cytoplasm</keyword>
<dbReference type="Gene3D" id="3.30.950.10">
    <property type="entry name" value="Methyltransferase, Cobalt-precorrin-4 Transmethylase, Domain 2"/>
    <property type="match status" value="1"/>
</dbReference>
<dbReference type="AlphaFoldDB" id="A8G5Z1"/>
<dbReference type="PROSITE" id="PS01296">
    <property type="entry name" value="RSMI"/>
    <property type="match status" value="1"/>
</dbReference>
<dbReference type="Pfam" id="PF00590">
    <property type="entry name" value="TP_methylase"/>
    <property type="match status" value="1"/>
</dbReference>
<evidence type="ECO:0000313" key="8">
    <source>
        <dbReference type="EMBL" id="ABV51022.1"/>
    </source>
</evidence>
<dbReference type="NCBIfam" id="TIGR00096">
    <property type="entry name" value="16S rRNA (cytidine(1402)-2'-O)-methyltransferase"/>
    <property type="match status" value="1"/>
</dbReference>
<keyword evidence="3 6" id="KW-0489">Methyltransferase</keyword>
<proteinExistence type="inferred from homology"/>
<dbReference type="InterPro" id="IPR014776">
    <property type="entry name" value="4pyrrole_Mease_sub2"/>
</dbReference>
<dbReference type="InterPro" id="IPR000878">
    <property type="entry name" value="4pyrrol_Mease"/>
</dbReference>
<dbReference type="KEGG" id="pmh:P9215_14071"/>
<evidence type="ECO:0000256" key="1">
    <source>
        <dbReference type="ARBA" id="ARBA00022490"/>
    </source>
</evidence>
<dbReference type="PIRSF" id="PIRSF005917">
    <property type="entry name" value="MTase_YraL"/>
    <property type="match status" value="1"/>
</dbReference>
<comment type="subcellular location">
    <subcellularLocation>
        <location evidence="6">Cytoplasm</location>
    </subcellularLocation>
</comment>
<dbReference type="InterPro" id="IPR018063">
    <property type="entry name" value="SAM_MeTrfase_RsmI_CS"/>
</dbReference>
<dbReference type="EC" id="2.1.1.198" evidence="6"/>
<evidence type="ECO:0000256" key="4">
    <source>
        <dbReference type="ARBA" id="ARBA00022679"/>
    </source>
</evidence>
<evidence type="ECO:0000313" key="9">
    <source>
        <dbReference type="Proteomes" id="UP000002014"/>
    </source>
</evidence>
<evidence type="ECO:0000256" key="6">
    <source>
        <dbReference type="HAMAP-Rule" id="MF_01877"/>
    </source>
</evidence>
<comment type="function">
    <text evidence="6">Catalyzes the 2'-O-methylation of the ribose of cytidine 1402 (C1402) in 16S rRNA.</text>
</comment>
<dbReference type="OrthoDB" id="9809084at2"/>
<dbReference type="PANTHER" id="PTHR46111:SF1">
    <property type="entry name" value="RIBOSOMAL RNA SMALL SUBUNIT METHYLTRANSFERASE I"/>
    <property type="match status" value="1"/>
</dbReference>
<dbReference type="HAMAP" id="MF_01877">
    <property type="entry name" value="16SrRNA_methyltr_I"/>
    <property type="match status" value="1"/>
</dbReference>
<evidence type="ECO:0000256" key="5">
    <source>
        <dbReference type="ARBA" id="ARBA00022691"/>
    </source>
</evidence>
<keyword evidence="5 6" id="KW-0949">S-adenosyl-L-methionine</keyword>
<feature type="domain" description="Tetrapyrrole methylase" evidence="7">
    <location>
        <begin position="19"/>
        <end position="215"/>
    </location>
</feature>
<dbReference type="PANTHER" id="PTHR46111">
    <property type="entry name" value="RIBOSOMAL RNA SMALL SUBUNIT METHYLTRANSFERASE I"/>
    <property type="match status" value="1"/>
</dbReference>
<dbReference type="Proteomes" id="UP000002014">
    <property type="component" value="Chromosome"/>
</dbReference>
<dbReference type="RefSeq" id="WP_012008070.1">
    <property type="nucleotide sequence ID" value="NC_009840.1"/>
</dbReference>
<dbReference type="SUPFAM" id="SSF53790">
    <property type="entry name" value="Tetrapyrrole methylase"/>
    <property type="match status" value="1"/>
</dbReference>
<dbReference type="eggNOG" id="COG0313">
    <property type="taxonomic scope" value="Bacteria"/>
</dbReference>
<keyword evidence="4 6" id="KW-0808">Transferase</keyword>
<name>A8G5Z1_PROM2</name>
<dbReference type="FunFam" id="3.30.950.10:FF:000002">
    <property type="entry name" value="Ribosomal RNA small subunit methyltransferase I"/>
    <property type="match status" value="1"/>
</dbReference>
<dbReference type="EMBL" id="CP000825">
    <property type="protein sequence ID" value="ABV51022.1"/>
    <property type="molecule type" value="Genomic_DNA"/>
</dbReference>
<organism evidence="8 9">
    <name type="scientific">Prochlorococcus marinus (strain MIT 9215)</name>
    <dbReference type="NCBI Taxonomy" id="93060"/>
    <lineage>
        <taxon>Bacteria</taxon>
        <taxon>Bacillati</taxon>
        <taxon>Cyanobacteriota</taxon>
        <taxon>Cyanophyceae</taxon>
        <taxon>Synechococcales</taxon>
        <taxon>Prochlorococcaceae</taxon>
        <taxon>Prochlorococcus</taxon>
    </lineage>
</organism>
<sequence>MNNNFSLSHRKEEPEKGILYIVGTPIGNLNDISQRALNILSNVTLVACEDTRQTKKIMSKFNISNKLISFNKHNSSIKITKMVKDLKEGKSMAIVSDAGMPGICDPGEDIVKGAKIEGINIICIPGACAAITALVSSGIPSSSFVFEGFLPKKQIDREKILLEISKNEKTTIIYESPKRLKKLLNELKEFCGGDREIMVARELTKKFEEHVGNNINDVVEFFREKDIIGEITIVLKGIKKRDLNLDKFIMKKDLQDLINAGLSLSAASKYLAKKNGLKKSEIYNLI</sequence>
<evidence type="ECO:0000259" key="7">
    <source>
        <dbReference type="Pfam" id="PF00590"/>
    </source>
</evidence>
<comment type="similarity">
    <text evidence="6">Belongs to the methyltransferase superfamily. RsmI family.</text>
</comment>
<accession>A8G5Z1</accession>
<gene>
    <name evidence="6" type="primary">rsmI</name>
    <name evidence="8" type="ordered locus">P9215_14071</name>
</gene>
<dbReference type="InterPro" id="IPR014777">
    <property type="entry name" value="4pyrrole_Mease_sub1"/>
</dbReference>
<dbReference type="Gene3D" id="3.40.1010.10">
    <property type="entry name" value="Cobalt-precorrin-4 Transmethylase, Domain 1"/>
    <property type="match status" value="1"/>
</dbReference>
<protein>
    <recommendedName>
        <fullName evidence="6">Ribosomal RNA small subunit methyltransferase I</fullName>
        <ecNumber evidence="6">2.1.1.198</ecNumber>
    </recommendedName>
    <alternativeName>
        <fullName evidence="6">16S rRNA 2'-O-ribose C1402 methyltransferase</fullName>
    </alternativeName>
    <alternativeName>
        <fullName evidence="6">rRNA (cytidine-2'-O-)-methyltransferase RsmI</fullName>
    </alternativeName>
</protein>
<dbReference type="InterPro" id="IPR008189">
    <property type="entry name" value="rRNA_ssu_MeTfrase_I"/>
</dbReference>
<dbReference type="CDD" id="cd11648">
    <property type="entry name" value="RsmI"/>
    <property type="match status" value="1"/>
</dbReference>
<comment type="catalytic activity">
    <reaction evidence="6">
        <text>cytidine(1402) in 16S rRNA + S-adenosyl-L-methionine = 2'-O-methylcytidine(1402) in 16S rRNA + S-adenosyl-L-homocysteine + H(+)</text>
        <dbReference type="Rhea" id="RHEA:42924"/>
        <dbReference type="Rhea" id="RHEA-COMP:10285"/>
        <dbReference type="Rhea" id="RHEA-COMP:10286"/>
        <dbReference type="ChEBI" id="CHEBI:15378"/>
        <dbReference type="ChEBI" id="CHEBI:57856"/>
        <dbReference type="ChEBI" id="CHEBI:59789"/>
        <dbReference type="ChEBI" id="CHEBI:74495"/>
        <dbReference type="ChEBI" id="CHEBI:82748"/>
        <dbReference type="EC" id="2.1.1.198"/>
    </reaction>
</comment>
<dbReference type="InterPro" id="IPR035996">
    <property type="entry name" value="4pyrrol_Methylase_sf"/>
</dbReference>
<dbReference type="FunFam" id="3.40.1010.10:FF:000007">
    <property type="entry name" value="Ribosomal RNA small subunit methyltransferase I"/>
    <property type="match status" value="1"/>
</dbReference>